<comment type="caution">
    <text evidence="1">The sequence shown here is derived from an EMBL/GenBank/DDBJ whole genome shotgun (WGS) entry which is preliminary data.</text>
</comment>
<sequence length="545" mass="63619">MPNCKQCHSQFEITDRDREFYEKIDVPAPTWCPECRQIRRLLWRNERTLYQVKCVLCNKQIISSYDANGPYQSVCVQCYYSDKWNPLRYGQDFDFNRPFFEQFDELMKKTPQLNTVSEGNENCDYSNCIGHSKDCYLCFASWESEKTMYSRWSFQNKECADVFRSKACQLSYELINSVNCYNTQHVQDSENCTDSFFLENCKNCINCFGCKNLNNKENQIFNKPATDTEIAVVKEKLRSCSGREEFKKKSTKFFITLPHKASHNKNAFNSTGDYLFNCDNCTECRSGEKGENLQYLYEFENMKDCMDCNMHQDSELLYENVSGAFSNRSLFCSISAWTNFSYYSSTCIHSDYMFGSVSAPKLKHCILNKQYSEKKYNELVPRIIAHMRETGEFGEFFPSKIAPFAFNEALSIQFFSKTKEETITEGWLWKDNIGGTYGKETIKTVAIPDCINDVARDIIQEVLGCAECGKNYKIIKQELDFYQKQGIPIPHKCPDCRFARRMVAYGIESLTNSTCDKCQKKIQTTYAPDRPEIVYCEECYRKEVY</sequence>
<organism evidence="1 2">
    <name type="scientific">Candidatus Kerfeldbacteria bacterium RIFOXYB2_FULL_38_14</name>
    <dbReference type="NCBI Taxonomy" id="1798547"/>
    <lineage>
        <taxon>Bacteria</taxon>
        <taxon>Candidatus Kerfeldiibacteriota</taxon>
    </lineage>
</organism>
<evidence type="ECO:0008006" key="3">
    <source>
        <dbReference type="Google" id="ProtNLM"/>
    </source>
</evidence>
<dbReference type="AlphaFoldDB" id="A0A1G2BEC0"/>
<accession>A0A1G2BEC0</accession>
<dbReference type="Proteomes" id="UP000176420">
    <property type="component" value="Unassembled WGS sequence"/>
</dbReference>
<evidence type="ECO:0000313" key="1">
    <source>
        <dbReference type="EMBL" id="OGY87494.1"/>
    </source>
</evidence>
<evidence type="ECO:0000313" key="2">
    <source>
        <dbReference type="Proteomes" id="UP000176420"/>
    </source>
</evidence>
<dbReference type="EMBL" id="MHKI01000008">
    <property type="protein sequence ID" value="OGY87494.1"/>
    <property type="molecule type" value="Genomic_DNA"/>
</dbReference>
<reference evidence="1 2" key="1">
    <citation type="journal article" date="2016" name="Nat. Commun.">
        <title>Thousands of microbial genomes shed light on interconnected biogeochemical processes in an aquifer system.</title>
        <authorList>
            <person name="Anantharaman K."/>
            <person name="Brown C.T."/>
            <person name="Hug L.A."/>
            <person name="Sharon I."/>
            <person name="Castelle C.J."/>
            <person name="Probst A.J."/>
            <person name="Thomas B.C."/>
            <person name="Singh A."/>
            <person name="Wilkins M.J."/>
            <person name="Karaoz U."/>
            <person name="Brodie E.L."/>
            <person name="Williams K.H."/>
            <person name="Hubbard S.S."/>
            <person name="Banfield J.F."/>
        </authorList>
    </citation>
    <scope>NUCLEOTIDE SEQUENCE [LARGE SCALE GENOMIC DNA]</scope>
</reference>
<gene>
    <name evidence="1" type="ORF">A2319_03965</name>
</gene>
<protein>
    <recommendedName>
        <fullName evidence="3">Zinc-binding domain-containing protein</fullName>
    </recommendedName>
</protein>
<proteinExistence type="predicted"/>
<name>A0A1G2BEC0_9BACT</name>